<dbReference type="RefSeq" id="WP_003667854.1">
    <property type="nucleotide sequence ID" value="NZ_CP034662.1"/>
</dbReference>
<proteinExistence type="predicted"/>
<evidence type="ECO:0000313" key="2">
    <source>
        <dbReference type="Proteomes" id="UP000280228"/>
    </source>
</evidence>
<name>A0A3S9QGK2_MORCA</name>
<sequence>MANTRDRVHLGIKIVREILNPLLKQKNDILTQLLDAHFESTGSRIAIYKGEIIAHNTQSKDPPKLLHKSLAGYVDSLHETEDRYNSYFIQMSRYITQQTHTHPNETVFHFFPVEVFQEYVGRPPDVKRTDEHIPEFLKEIIAEMKLLRSLYA</sequence>
<gene>
    <name evidence="1" type="ORF">EJK53_0878</name>
</gene>
<evidence type="ECO:0000313" key="1">
    <source>
        <dbReference type="EMBL" id="AZQ93892.1"/>
    </source>
</evidence>
<reference evidence="1 2" key="1">
    <citation type="submission" date="2018-12" db="EMBL/GenBank/DDBJ databases">
        <title>Persistence of Moraxella catarrhalis in Chronic Obstructive Pulmonary Disease and Regulation of the Hag/MID Adhesin.</title>
        <authorList>
            <person name="Murphy T."/>
            <person name="Zhao X."/>
            <person name="Vyas G."/>
            <person name="Aluvathingal J."/>
            <person name="Nadendla S."/>
            <person name="Tallon L."/>
            <person name="Tettelin H."/>
        </authorList>
    </citation>
    <scope>NUCLEOTIDE SEQUENCE [LARGE SCALE GENOMIC DNA]</scope>
    <source>
        <strain evidence="1 2">46P58B1</strain>
    </source>
</reference>
<protein>
    <submittedName>
        <fullName evidence="1">Uncharacterized protein</fullName>
    </submittedName>
</protein>
<accession>A0A3S9QGK2</accession>
<dbReference type="EMBL" id="CP034662">
    <property type="protein sequence ID" value="AZQ93892.1"/>
    <property type="molecule type" value="Genomic_DNA"/>
</dbReference>
<organism evidence="1 2">
    <name type="scientific">Moraxella catarrhalis</name>
    <name type="common">Branhamella catarrhalis</name>
    <dbReference type="NCBI Taxonomy" id="480"/>
    <lineage>
        <taxon>Bacteria</taxon>
        <taxon>Pseudomonadati</taxon>
        <taxon>Pseudomonadota</taxon>
        <taxon>Gammaproteobacteria</taxon>
        <taxon>Moraxellales</taxon>
        <taxon>Moraxellaceae</taxon>
        <taxon>Moraxella</taxon>
    </lineage>
</organism>
<dbReference type="Proteomes" id="UP000280228">
    <property type="component" value="Chromosome"/>
</dbReference>
<dbReference type="AlphaFoldDB" id="A0A3S9QGK2"/>